<dbReference type="Gene3D" id="1.25.40.10">
    <property type="entry name" value="Tetratricopeptide repeat domain"/>
    <property type="match status" value="1"/>
</dbReference>
<keyword evidence="3" id="KW-0998">Cell outer membrane</keyword>
<dbReference type="Gene3D" id="3.30.1330.60">
    <property type="entry name" value="OmpA-like domain"/>
    <property type="match status" value="1"/>
</dbReference>
<evidence type="ECO:0000256" key="2">
    <source>
        <dbReference type="ARBA" id="ARBA00023136"/>
    </source>
</evidence>
<comment type="subcellular location">
    <subcellularLocation>
        <location evidence="1">Cell outer membrane</location>
    </subcellularLocation>
</comment>
<evidence type="ECO:0000259" key="6">
    <source>
        <dbReference type="PROSITE" id="PS51123"/>
    </source>
</evidence>
<dbReference type="PROSITE" id="PS51123">
    <property type="entry name" value="OMPA_2"/>
    <property type="match status" value="1"/>
</dbReference>
<dbReference type="PRINTS" id="PR01021">
    <property type="entry name" value="OMPADOMAIN"/>
</dbReference>
<evidence type="ECO:0000256" key="5">
    <source>
        <dbReference type="SAM" id="SignalP"/>
    </source>
</evidence>
<proteinExistence type="predicted"/>
<accession>A0A6B2H6U4</accession>
<evidence type="ECO:0000256" key="4">
    <source>
        <dbReference type="PROSITE-ProRule" id="PRU00473"/>
    </source>
</evidence>
<dbReference type="InterPro" id="IPR006665">
    <property type="entry name" value="OmpA-like"/>
</dbReference>
<dbReference type="PANTHER" id="PTHR30329">
    <property type="entry name" value="STATOR ELEMENT OF FLAGELLAR MOTOR COMPLEX"/>
    <property type="match status" value="1"/>
</dbReference>
<dbReference type="EMBL" id="JAAEAA010000003">
    <property type="protein sequence ID" value="NDK54962.1"/>
    <property type="molecule type" value="Genomic_DNA"/>
</dbReference>
<dbReference type="Proteomes" id="UP000478546">
    <property type="component" value="Unassembled WGS sequence"/>
</dbReference>
<dbReference type="InterPro" id="IPR036737">
    <property type="entry name" value="OmpA-like_sf"/>
</dbReference>
<keyword evidence="8" id="KW-1185">Reference proteome</keyword>
<keyword evidence="5" id="KW-0732">Signal</keyword>
<evidence type="ECO:0000313" key="8">
    <source>
        <dbReference type="Proteomes" id="UP000478546"/>
    </source>
</evidence>
<feature type="domain" description="OmpA-like" evidence="6">
    <location>
        <begin position="544"/>
        <end position="665"/>
    </location>
</feature>
<evidence type="ECO:0000256" key="1">
    <source>
        <dbReference type="ARBA" id="ARBA00004442"/>
    </source>
</evidence>
<dbReference type="InterPro" id="IPR006664">
    <property type="entry name" value="OMP_bac"/>
</dbReference>
<dbReference type="SUPFAM" id="SSF82171">
    <property type="entry name" value="DPP6 N-terminal domain-like"/>
    <property type="match status" value="1"/>
</dbReference>
<dbReference type="InterPro" id="IPR008969">
    <property type="entry name" value="CarboxyPept-like_regulatory"/>
</dbReference>
<feature type="signal peptide" evidence="5">
    <location>
        <begin position="1"/>
        <end position="27"/>
    </location>
</feature>
<sequence>MHPFTLKNCLSAILLCVVLSFAFQVKAQDTQQADKHFNEFEFSLALDEYKAILDQGEPSLNVVQRIADIYRILNNSKEAEFWYAQVITFAGADPSVYYLYAESAKRNGNYAKAKQLFMEYSRRVPGQAALAQRMAASCDTSMKWMRNPKPYRIKKVNNLNSKGVDFSPFKAKDGVYFASDRLEGNTKEKVEQYAWTGNGYIQMYFAPAKSDTSWGAPEILPSAINTRYHNGPGVFHEKDKALYFTRTHAVRREVKKNSDPTSWFQGTEGGTHINRLGIYIAAKKGNKWKKVKAFKYNKTEEYSIGHPAITEDGNTLYFVSDMPGGFGETDIYYSERQPNGEWGQPINAGNKVNTAGRESFPSLGADGVLYFSSDGHMGMGGLDLFKAVGTHKAWTGVENLKYPFNTSHDDLGFEMDANGKTGLISSGRFSEEGYDDILSFVENRIPCTITGKTIEYVADSQNRGKKKEMAVGNVRLTVTEVGSDARPIEVISNADGTFMLPVYGGMTYTIRGSKPNYLTQTITVPADCRKTEDSVRVEMVFNRDTPNKPIVLENIYYDLDKYDLTPQAAAELDKLVQTLKDNPHIRIELSSHTDSRQTNYYNQMLSELRAKSAVDYLVAKGIERSRVEAKGYGETQLINKCADGVSCSEDMHQENRRTEFKILAR</sequence>
<dbReference type="SUPFAM" id="SSF103088">
    <property type="entry name" value="OmpA-like"/>
    <property type="match status" value="1"/>
</dbReference>
<dbReference type="CDD" id="cd07185">
    <property type="entry name" value="OmpA_C-like"/>
    <property type="match status" value="1"/>
</dbReference>
<dbReference type="InterPro" id="IPR011990">
    <property type="entry name" value="TPR-like_helical_dom_sf"/>
</dbReference>
<dbReference type="PANTHER" id="PTHR30329:SF21">
    <property type="entry name" value="LIPOPROTEIN YIAD-RELATED"/>
    <property type="match status" value="1"/>
</dbReference>
<evidence type="ECO:0000256" key="3">
    <source>
        <dbReference type="ARBA" id="ARBA00023237"/>
    </source>
</evidence>
<dbReference type="SUPFAM" id="SSF49464">
    <property type="entry name" value="Carboxypeptidase regulatory domain-like"/>
    <property type="match status" value="1"/>
</dbReference>
<dbReference type="Pfam" id="PF07676">
    <property type="entry name" value="PD40"/>
    <property type="match status" value="2"/>
</dbReference>
<dbReference type="Pfam" id="PF00691">
    <property type="entry name" value="OmpA"/>
    <property type="match status" value="1"/>
</dbReference>
<name>A0A6B2H6U4_9BACT</name>
<dbReference type="SUPFAM" id="SSF48452">
    <property type="entry name" value="TPR-like"/>
    <property type="match status" value="1"/>
</dbReference>
<gene>
    <name evidence="7" type="ORF">GWO68_03435</name>
</gene>
<keyword evidence="2 4" id="KW-0472">Membrane</keyword>
<dbReference type="AlphaFoldDB" id="A0A6B2H6U4"/>
<dbReference type="InterPro" id="IPR050330">
    <property type="entry name" value="Bact_OuterMem_StrucFunc"/>
</dbReference>
<dbReference type="InterPro" id="IPR011659">
    <property type="entry name" value="WD40"/>
</dbReference>
<dbReference type="GO" id="GO:0009279">
    <property type="term" value="C:cell outer membrane"/>
    <property type="evidence" value="ECO:0007669"/>
    <property type="project" value="UniProtKB-SubCell"/>
</dbReference>
<organism evidence="7 8">
    <name type="scientific">Pontibacter fetidus</name>
    <dbReference type="NCBI Taxonomy" id="2700082"/>
    <lineage>
        <taxon>Bacteria</taxon>
        <taxon>Pseudomonadati</taxon>
        <taxon>Bacteroidota</taxon>
        <taxon>Cytophagia</taxon>
        <taxon>Cytophagales</taxon>
        <taxon>Hymenobacteraceae</taxon>
        <taxon>Pontibacter</taxon>
    </lineage>
</organism>
<feature type="chain" id="PRO_5025464201" evidence="5">
    <location>
        <begin position="28"/>
        <end position="665"/>
    </location>
</feature>
<evidence type="ECO:0000313" key="7">
    <source>
        <dbReference type="EMBL" id="NDK54962.1"/>
    </source>
</evidence>
<reference evidence="7 8" key="1">
    <citation type="submission" date="2020-01" db="EMBL/GenBank/DDBJ databases">
        <authorList>
            <person name="Kim M.K."/>
        </authorList>
    </citation>
    <scope>NUCLEOTIDE SEQUENCE [LARGE SCALE GENOMIC DNA]</scope>
    <source>
        <strain evidence="7 8">BT213</strain>
    </source>
</reference>
<protein>
    <submittedName>
        <fullName evidence="7">OmpA family protein</fullName>
    </submittedName>
</protein>
<comment type="caution">
    <text evidence="7">The sequence shown here is derived from an EMBL/GenBank/DDBJ whole genome shotgun (WGS) entry which is preliminary data.</text>
</comment>